<gene>
    <name evidence="1" type="ORF">IRI77_07370</name>
</gene>
<dbReference type="EMBL" id="CP063849">
    <property type="protein sequence ID" value="QOY89762.1"/>
    <property type="molecule type" value="Genomic_DNA"/>
</dbReference>
<sequence length="418" mass="46989">MWKPFVALLASAALMPAADPQARIRQVTRTPGFIALWDFVQRDPQGRFTAHQPPGATADFHLDAINYVHDYWQQGRPATYADFPLLGRGPFGQAIQLRQETDPTFRPCLILPRERLHDTALDVKGPNRSVSMLVWLIRESGNHALAGIWHEGTDLGNGAARVERGKRQYALFAGLAANAGAAAVHVSENGRNSFGDRYARNLAVTPEVLPAVPSDAPAQVLDQSWQLAGFTFDNRKHEVTAYLNGKATEYWIENPQKHPFFQWPAKGWQQAQFHRQPGLQEGEDPSFPADQYYEPPETKLLHREVEQSTPASRRELQTFRYTKVRVTWQREGKGPWRVVQRELVALKANPFWFGHDLYNPRTKEEGGPFTIGRVIHTSKSVGFTGYIGGVAVFDRALTPNQMQRLAEITKPGPIAATR</sequence>
<reference evidence="1 2" key="1">
    <citation type="submission" date="2020-10" db="EMBL/GenBank/DDBJ databases">
        <title>Complete genome sequence of Paludibaculum fermentans P105T, a facultatively anaerobic acidobacterium capable of dissimilatory Fe(III) reduction.</title>
        <authorList>
            <person name="Dedysh S.N."/>
            <person name="Beletsky A.V."/>
            <person name="Kulichevskaya I.S."/>
            <person name="Mardanov A.V."/>
            <person name="Ravin N.V."/>
        </authorList>
    </citation>
    <scope>NUCLEOTIDE SEQUENCE [LARGE SCALE GENOMIC DNA]</scope>
    <source>
        <strain evidence="1 2">P105</strain>
    </source>
</reference>
<keyword evidence="2" id="KW-1185">Reference proteome</keyword>
<name>A0A7S7NTX4_PALFE</name>
<dbReference type="Proteomes" id="UP000593892">
    <property type="component" value="Chromosome"/>
</dbReference>
<dbReference type="KEGG" id="pfer:IRI77_07370"/>
<dbReference type="AlphaFoldDB" id="A0A7S7NTX4"/>
<evidence type="ECO:0000313" key="1">
    <source>
        <dbReference type="EMBL" id="QOY89762.1"/>
    </source>
</evidence>
<dbReference type="Gene3D" id="2.60.120.200">
    <property type="match status" value="1"/>
</dbReference>
<dbReference type="RefSeq" id="WP_194451424.1">
    <property type="nucleotide sequence ID" value="NZ_CP063849.1"/>
</dbReference>
<protein>
    <submittedName>
        <fullName evidence="1">Uncharacterized protein</fullName>
    </submittedName>
</protein>
<dbReference type="SUPFAM" id="SSF49899">
    <property type="entry name" value="Concanavalin A-like lectins/glucanases"/>
    <property type="match status" value="1"/>
</dbReference>
<dbReference type="InterPro" id="IPR013320">
    <property type="entry name" value="ConA-like_dom_sf"/>
</dbReference>
<evidence type="ECO:0000313" key="2">
    <source>
        <dbReference type="Proteomes" id="UP000593892"/>
    </source>
</evidence>
<organism evidence="1 2">
    <name type="scientific">Paludibaculum fermentans</name>
    <dbReference type="NCBI Taxonomy" id="1473598"/>
    <lineage>
        <taxon>Bacteria</taxon>
        <taxon>Pseudomonadati</taxon>
        <taxon>Acidobacteriota</taxon>
        <taxon>Terriglobia</taxon>
        <taxon>Bryobacterales</taxon>
        <taxon>Bryobacteraceae</taxon>
        <taxon>Paludibaculum</taxon>
    </lineage>
</organism>
<proteinExistence type="predicted"/>
<accession>A0A7S7NTX4</accession>